<feature type="compositionally biased region" description="Polar residues" evidence="2">
    <location>
        <begin position="1"/>
        <end position="11"/>
    </location>
</feature>
<dbReference type="EMBL" id="BSYO01000011">
    <property type="protein sequence ID" value="GMH12339.1"/>
    <property type="molecule type" value="Genomic_DNA"/>
</dbReference>
<dbReference type="Proteomes" id="UP001279734">
    <property type="component" value="Unassembled WGS sequence"/>
</dbReference>
<sequence>MTITKSGQVSRWSDKSRSANEKWHLVDESENPWKVDLQKCKKSLRRVAALDDELQQWEAQLSQVREEVQKLSAIKQELRAQLKAIHGESASTKSELQEMTAIEAEIEIMHQEIQKGRWFVVKLLARFDIMLVLGFN</sequence>
<proteinExistence type="predicted"/>
<evidence type="ECO:0000313" key="3">
    <source>
        <dbReference type="EMBL" id="GMH12339.1"/>
    </source>
</evidence>
<protein>
    <submittedName>
        <fullName evidence="3">Uncharacterized protein</fullName>
    </submittedName>
</protein>
<feature type="region of interest" description="Disordered" evidence="2">
    <location>
        <begin position="1"/>
        <end position="20"/>
    </location>
</feature>
<feature type="coiled-coil region" evidence="1">
    <location>
        <begin position="40"/>
        <end position="88"/>
    </location>
</feature>
<keyword evidence="1" id="KW-0175">Coiled coil</keyword>
<accession>A0AAD3SKG6</accession>
<name>A0AAD3SKG6_NEPGR</name>
<evidence type="ECO:0000313" key="4">
    <source>
        <dbReference type="Proteomes" id="UP001279734"/>
    </source>
</evidence>
<comment type="caution">
    <text evidence="3">The sequence shown here is derived from an EMBL/GenBank/DDBJ whole genome shotgun (WGS) entry which is preliminary data.</text>
</comment>
<dbReference type="AlphaFoldDB" id="A0AAD3SKG6"/>
<gene>
    <name evidence="3" type="ORF">Nepgr_014180</name>
</gene>
<dbReference type="Gene3D" id="1.10.287.1490">
    <property type="match status" value="1"/>
</dbReference>
<evidence type="ECO:0000256" key="1">
    <source>
        <dbReference type="SAM" id="Coils"/>
    </source>
</evidence>
<evidence type="ECO:0000256" key="2">
    <source>
        <dbReference type="SAM" id="MobiDB-lite"/>
    </source>
</evidence>
<reference evidence="3" key="1">
    <citation type="submission" date="2023-05" db="EMBL/GenBank/DDBJ databases">
        <title>Nepenthes gracilis genome sequencing.</title>
        <authorList>
            <person name="Fukushima K."/>
        </authorList>
    </citation>
    <scope>NUCLEOTIDE SEQUENCE</scope>
    <source>
        <strain evidence="3">SING2019-196</strain>
    </source>
</reference>
<keyword evidence="4" id="KW-1185">Reference proteome</keyword>
<organism evidence="3 4">
    <name type="scientific">Nepenthes gracilis</name>
    <name type="common">Slender pitcher plant</name>
    <dbReference type="NCBI Taxonomy" id="150966"/>
    <lineage>
        <taxon>Eukaryota</taxon>
        <taxon>Viridiplantae</taxon>
        <taxon>Streptophyta</taxon>
        <taxon>Embryophyta</taxon>
        <taxon>Tracheophyta</taxon>
        <taxon>Spermatophyta</taxon>
        <taxon>Magnoliopsida</taxon>
        <taxon>eudicotyledons</taxon>
        <taxon>Gunneridae</taxon>
        <taxon>Pentapetalae</taxon>
        <taxon>Caryophyllales</taxon>
        <taxon>Nepenthaceae</taxon>
        <taxon>Nepenthes</taxon>
    </lineage>
</organism>